<keyword evidence="21" id="KW-1185">Reference proteome</keyword>
<dbReference type="InterPro" id="IPR036890">
    <property type="entry name" value="HATPase_C_sf"/>
</dbReference>
<dbReference type="InterPro" id="IPR036097">
    <property type="entry name" value="HisK_dim/P_sf"/>
</dbReference>
<evidence type="ECO:0000256" key="2">
    <source>
        <dbReference type="ARBA" id="ARBA00004651"/>
    </source>
</evidence>
<comment type="caution">
    <text evidence="20">The sequence shown here is derived from an EMBL/GenBank/DDBJ whole genome shotgun (WGS) entry which is preliminary data.</text>
</comment>
<dbReference type="InterPro" id="IPR050398">
    <property type="entry name" value="HssS/ArlS-like"/>
</dbReference>
<evidence type="ECO:0000256" key="10">
    <source>
        <dbReference type="ARBA" id="ARBA00022840"/>
    </source>
</evidence>
<keyword evidence="5" id="KW-0597">Phosphoprotein</keyword>
<dbReference type="Gene3D" id="3.30.565.10">
    <property type="entry name" value="Histidine kinase-like ATPase, C-terminal domain"/>
    <property type="match status" value="1"/>
</dbReference>
<dbReference type="PROSITE" id="PS50109">
    <property type="entry name" value="HIS_KIN"/>
    <property type="match status" value="1"/>
</dbReference>
<evidence type="ECO:0000313" key="21">
    <source>
        <dbReference type="Proteomes" id="UP000294843"/>
    </source>
</evidence>
<keyword evidence="11 17" id="KW-1133">Transmembrane helix</keyword>
<evidence type="ECO:0000256" key="8">
    <source>
        <dbReference type="ARBA" id="ARBA00022741"/>
    </source>
</evidence>
<dbReference type="Gene3D" id="1.10.287.130">
    <property type="match status" value="1"/>
</dbReference>
<dbReference type="Pfam" id="PF00672">
    <property type="entry name" value="HAMP"/>
    <property type="match status" value="1"/>
</dbReference>
<dbReference type="PRINTS" id="PR00344">
    <property type="entry name" value="BCTRLSENSOR"/>
</dbReference>
<accession>A0A4R6BZS2</accession>
<name>A0A4R6BZS2_9STAP</name>
<comment type="catalytic activity">
    <reaction evidence="1">
        <text>ATP + protein L-histidine = ADP + protein N-phospho-L-histidine.</text>
        <dbReference type="EC" id="2.7.13.3"/>
    </reaction>
</comment>
<dbReference type="SUPFAM" id="SSF55874">
    <property type="entry name" value="ATPase domain of HSP90 chaperone/DNA topoisomerase II/histidine kinase"/>
    <property type="match status" value="1"/>
</dbReference>
<dbReference type="Pfam" id="PF00512">
    <property type="entry name" value="HisKA"/>
    <property type="match status" value="1"/>
</dbReference>
<keyword evidence="8" id="KW-0547">Nucleotide-binding</keyword>
<evidence type="ECO:0000256" key="7">
    <source>
        <dbReference type="ARBA" id="ARBA00022692"/>
    </source>
</evidence>
<reference evidence="20 21" key="1">
    <citation type="submission" date="2019-01" db="EMBL/GenBank/DDBJ databases">
        <title>Draft genome sequences of the type strains of six Macrococcus species.</title>
        <authorList>
            <person name="Mazhar S."/>
            <person name="Altermann E."/>
            <person name="Hill C."/>
            <person name="Mcauliffe O."/>
        </authorList>
    </citation>
    <scope>NUCLEOTIDE SEQUENCE [LARGE SCALE GENOMIC DNA]</scope>
    <source>
        <strain evidence="20 21">ATCC 51825</strain>
    </source>
</reference>
<evidence type="ECO:0000256" key="15">
    <source>
        <dbReference type="ARBA" id="ARBA00037219"/>
    </source>
</evidence>
<keyword evidence="13" id="KW-0843">Virulence</keyword>
<organism evidence="20 21">
    <name type="scientific">Macrococcus bovicus</name>
    <dbReference type="NCBI Taxonomy" id="69968"/>
    <lineage>
        <taxon>Bacteria</taxon>
        <taxon>Bacillati</taxon>
        <taxon>Bacillota</taxon>
        <taxon>Bacilli</taxon>
        <taxon>Bacillales</taxon>
        <taxon>Staphylococcaceae</taxon>
        <taxon>Macrococcus</taxon>
    </lineage>
</organism>
<dbReference type="PANTHER" id="PTHR45528:SF11">
    <property type="entry name" value="HISTIDINE KINASE"/>
    <property type="match status" value="1"/>
</dbReference>
<dbReference type="SUPFAM" id="SSF47384">
    <property type="entry name" value="Homodimeric domain of signal transducing histidine kinase"/>
    <property type="match status" value="1"/>
</dbReference>
<dbReference type="PANTHER" id="PTHR45528">
    <property type="entry name" value="SENSOR HISTIDINE KINASE CPXA"/>
    <property type="match status" value="1"/>
</dbReference>
<evidence type="ECO:0000256" key="17">
    <source>
        <dbReference type="SAM" id="Phobius"/>
    </source>
</evidence>
<evidence type="ECO:0000256" key="4">
    <source>
        <dbReference type="ARBA" id="ARBA00022475"/>
    </source>
</evidence>
<dbReference type="PROSITE" id="PS50885">
    <property type="entry name" value="HAMP"/>
    <property type="match status" value="1"/>
</dbReference>
<keyword evidence="7 17" id="KW-0812">Transmembrane</keyword>
<keyword evidence="6" id="KW-0808">Transferase</keyword>
<comment type="subcellular location">
    <subcellularLocation>
        <location evidence="2">Cell membrane</location>
        <topology evidence="2">Multi-pass membrane protein</topology>
    </subcellularLocation>
</comment>
<dbReference type="CDD" id="cd00082">
    <property type="entry name" value="HisKA"/>
    <property type="match status" value="1"/>
</dbReference>
<evidence type="ECO:0000256" key="6">
    <source>
        <dbReference type="ARBA" id="ARBA00022679"/>
    </source>
</evidence>
<feature type="domain" description="HAMP" evidence="19">
    <location>
        <begin position="179"/>
        <end position="231"/>
    </location>
</feature>
<evidence type="ECO:0000313" key="20">
    <source>
        <dbReference type="EMBL" id="TDM13857.1"/>
    </source>
</evidence>
<feature type="domain" description="Histidine kinase" evidence="18">
    <location>
        <begin position="239"/>
        <end position="440"/>
    </location>
</feature>
<dbReference type="GO" id="GO:0005886">
    <property type="term" value="C:plasma membrane"/>
    <property type="evidence" value="ECO:0007669"/>
    <property type="project" value="UniProtKB-SubCell"/>
</dbReference>
<evidence type="ECO:0000256" key="3">
    <source>
        <dbReference type="ARBA" id="ARBA00012438"/>
    </source>
</evidence>
<gene>
    <name evidence="20" type="ORF">ERX55_07630</name>
</gene>
<feature type="transmembrane region" description="Helical" evidence="17">
    <location>
        <begin position="9"/>
        <end position="32"/>
    </location>
</feature>
<feature type="transmembrane region" description="Helical" evidence="17">
    <location>
        <begin position="157"/>
        <end position="182"/>
    </location>
</feature>
<dbReference type="OrthoDB" id="9813151at2"/>
<comment type="function">
    <text evidence="15">Member of the two-component regulatory system HssS/HssR involved in intracellular heme homeostasis and tempering of staphylococcal virulence. HssS functions as a heme sensor histidine kinase which is autophosphorylated at a histidine residue and transfers its phosphate group to an aspartate residue of HssR. HssR/HssS activates the expression of hrtAB, an efflux pump, in response to extracellular heme, hemin, hemoglobin or blood.</text>
</comment>
<dbReference type="SMART" id="SM00304">
    <property type="entry name" value="HAMP"/>
    <property type="match status" value="1"/>
</dbReference>
<dbReference type="SUPFAM" id="SSF158472">
    <property type="entry name" value="HAMP domain-like"/>
    <property type="match status" value="1"/>
</dbReference>
<dbReference type="RefSeq" id="WP_133451981.1">
    <property type="nucleotide sequence ID" value="NZ_CP128470.1"/>
</dbReference>
<dbReference type="Gene3D" id="6.10.340.10">
    <property type="match status" value="1"/>
</dbReference>
<dbReference type="GO" id="GO:0005524">
    <property type="term" value="F:ATP binding"/>
    <property type="evidence" value="ECO:0007669"/>
    <property type="project" value="UniProtKB-KW"/>
</dbReference>
<dbReference type="Proteomes" id="UP000294843">
    <property type="component" value="Unassembled WGS sequence"/>
</dbReference>
<evidence type="ECO:0000256" key="14">
    <source>
        <dbReference type="ARBA" id="ARBA00023136"/>
    </source>
</evidence>
<keyword evidence="10" id="KW-0067">ATP-binding</keyword>
<dbReference type="SMART" id="SM00388">
    <property type="entry name" value="HisKA"/>
    <property type="match status" value="1"/>
</dbReference>
<dbReference type="EC" id="2.7.13.3" evidence="3"/>
<keyword evidence="4" id="KW-1003">Cell membrane</keyword>
<dbReference type="InterPro" id="IPR004358">
    <property type="entry name" value="Sig_transdc_His_kin-like_C"/>
</dbReference>
<evidence type="ECO:0000256" key="12">
    <source>
        <dbReference type="ARBA" id="ARBA00023012"/>
    </source>
</evidence>
<evidence type="ECO:0000256" key="9">
    <source>
        <dbReference type="ARBA" id="ARBA00022777"/>
    </source>
</evidence>
<evidence type="ECO:0000256" key="1">
    <source>
        <dbReference type="ARBA" id="ARBA00000085"/>
    </source>
</evidence>
<dbReference type="Pfam" id="PF02518">
    <property type="entry name" value="HATPase_c"/>
    <property type="match status" value="1"/>
</dbReference>
<dbReference type="InterPro" id="IPR003594">
    <property type="entry name" value="HATPase_dom"/>
</dbReference>
<evidence type="ECO:0000256" key="13">
    <source>
        <dbReference type="ARBA" id="ARBA00023026"/>
    </source>
</evidence>
<evidence type="ECO:0000259" key="18">
    <source>
        <dbReference type="PROSITE" id="PS50109"/>
    </source>
</evidence>
<dbReference type="EMBL" id="SCWF01000007">
    <property type="protein sequence ID" value="TDM13857.1"/>
    <property type="molecule type" value="Genomic_DNA"/>
</dbReference>
<evidence type="ECO:0000256" key="5">
    <source>
        <dbReference type="ARBA" id="ARBA00022553"/>
    </source>
</evidence>
<dbReference type="InterPro" id="IPR005467">
    <property type="entry name" value="His_kinase_dom"/>
</dbReference>
<dbReference type="InterPro" id="IPR003660">
    <property type="entry name" value="HAMP_dom"/>
</dbReference>
<evidence type="ECO:0000256" key="16">
    <source>
        <dbReference type="ARBA" id="ARBA00040841"/>
    </source>
</evidence>
<dbReference type="InterPro" id="IPR003661">
    <property type="entry name" value="HisK_dim/P_dom"/>
</dbReference>
<evidence type="ECO:0000259" key="19">
    <source>
        <dbReference type="PROSITE" id="PS50885"/>
    </source>
</evidence>
<dbReference type="CDD" id="cd06225">
    <property type="entry name" value="HAMP"/>
    <property type="match status" value="1"/>
</dbReference>
<keyword evidence="14 17" id="KW-0472">Membrane</keyword>
<protein>
    <recommendedName>
        <fullName evidence="16">Heme sensor protein HssS</fullName>
        <ecNumber evidence="3">2.7.13.3</ecNumber>
    </recommendedName>
</protein>
<keyword evidence="9 20" id="KW-0418">Kinase</keyword>
<dbReference type="SMART" id="SM00387">
    <property type="entry name" value="HATPase_c"/>
    <property type="match status" value="1"/>
</dbReference>
<evidence type="ECO:0000256" key="11">
    <source>
        <dbReference type="ARBA" id="ARBA00022989"/>
    </source>
</evidence>
<sequence>MFKRLSTHFVVSTLFTFCLSALLSFIIANVYYHLFLKPANDERITQIVREQKHFIESHPEIEATTFFSQMASLNFQVMTVQDHTVRYYGTPFRVRNLEDSHKGIYHGIKDRPFNLFITGFFDNETRNTVGMDMRVAGEDYRVYIRPDVGQSMGEFRIFLAILLVYIFIFTVFFIILSAGYFVNPVKKLQLYAKRIRSGDYSDQSSITRRDEIGELAREMEEMSIAIRHHQAVNERFVANVSHEIQSPITNLIGLTDQLAERYNSETIAAIQHQSRRLSGLTKQLLTLAAIENEGNELQLETFSGREMMKEVINTFMFQLDEKELLLTTHFDDSELTAHRALFMQLVTNLLSNAIKYSKQEGAILITLKERVITITDEGEGMDDKTQQHLFERFFKAKSNEDHVPSNGLGMAIVKEIADLHGFRIEVQSSVNQGTTITVIC</sequence>
<dbReference type="GO" id="GO:0000155">
    <property type="term" value="F:phosphorelay sensor kinase activity"/>
    <property type="evidence" value="ECO:0007669"/>
    <property type="project" value="InterPro"/>
</dbReference>
<proteinExistence type="predicted"/>
<dbReference type="AlphaFoldDB" id="A0A4R6BZS2"/>
<keyword evidence="12" id="KW-0902">Two-component regulatory system</keyword>